<evidence type="ECO:0000313" key="2">
    <source>
        <dbReference type="Proteomes" id="UP000807025"/>
    </source>
</evidence>
<gene>
    <name evidence="1" type="ORF">BDN71DRAFT_546782</name>
</gene>
<dbReference type="OrthoDB" id="432447at2759"/>
<organism evidence="1 2">
    <name type="scientific">Pleurotus eryngii</name>
    <name type="common">Boletus of the steppes</name>
    <dbReference type="NCBI Taxonomy" id="5323"/>
    <lineage>
        <taxon>Eukaryota</taxon>
        <taxon>Fungi</taxon>
        <taxon>Dikarya</taxon>
        <taxon>Basidiomycota</taxon>
        <taxon>Agaricomycotina</taxon>
        <taxon>Agaricomycetes</taxon>
        <taxon>Agaricomycetidae</taxon>
        <taxon>Agaricales</taxon>
        <taxon>Pleurotineae</taxon>
        <taxon>Pleurotaceae</taxon>
        <taxon>Pleurotus</taxon>
    </lineage>
</organism>
<keyword evidence="2" id="KW-1185">Reference proteome</keyword>
<name>A0A9P5ZIT9_PLEER</name>
<comment type="caution">
    <text evidence="1">The sequence shown here is derived from an EMBL/GenBank/DDBJ whole genome shotgun (WGS) entry which is preliminary data.</text>
</comment>
<evidence type="ECO:0000313" key="1">
    <source>
        <dbReference type="EMBL" id="KAF9488015.1"/>
    </source>
</evidence>
<reference evidence="1" key="1">
    <citation type="submission" date="2020-11" db="EMBL/GenBank/DDBJ databases">
        <authorList>
            <consortium name="DOE Joint Genome Institute"/>
            <person name="Ahrendt S."/>
            <person name="Riley R."/>
            <person name="Andreopoulos W."/>
            <person name="Labutti K."/>
            <person name="Pangilinan J."/>
            <person name="Ruiz-Duenas F.J."/>
            <person name="Barrasa J.M."/>
            <person name="Sanchez-Garcia M."/>
            <person name="Camarero S."/>
            <person name="Miyauchi S."/>
            <person name="Serrano A."/>
            <person name="Linde D."/>
            <person name="Babiker R."/>
            <person name="Drula E."/>
            <person name="Ayuso-Fernandez I."/>
            <person name="Pacheco R."/>
            <person name="Padilla G."/>
            <person name="Ferreira P."/>
            <person name="Barriuso J."/>
            <person name="Kellner H."/>
            <person name="Castanera R."/>
            <person name="Alfaro M."/>
            <person name="Ramirez L."/>
            <person name="Pisabarro A.G."/>
            <person name="Kuo A."/>
            <person name="Tritt A."/>
            <person name="Lipzen A."/>
            <person name="He G."/>
            <person name="Yan M."/>
            <person name="Ng V."/>
            <person name="Cullen D."/>
            <person name="Martin F."/>
            <person name="Rosso M.-N."/>
            <person name="Henrissat B."/>
            <person name="Hibbett D."/>
            <person name="Martinez A.T."/>
            <person name="Grigoriev I.V."/>
        </authorList>
    </citation>
    <scope>NUCLEOTIDE SEQUENCE</scope>
    <source>
        <strain evidence="1">ATCC 90797</strain>
    </source>
</reference>
<proteinExistence type="predicted"/>
<sequence length="110" mass="12568">MILHKLEQTPTTLPYNGVWPMGNRDTKLADAAGKLKFYRFVEVNQYVAKGHKLFRSSAPAYENDDKDQEMTEERARFLKQTGIDCLISFNHVQYNVAQQGILKAAGITYL</sequence>
<dbReference type="Proteomes" id="UP000807025">
    <property type="component" value="Unassembled WGS sequence"/>
</dbReference>
<protein>
    <submittedName>
        <fullName evidence="1">Uncharacterized protein</fullName>
    </submittedName>
</protein>
<dbReference type="EMBL" id="MU154736">
    <property type="protein sequence ID" value="KAF9488015.1"/>
    <property type="molecule type" value="Genomic_DNA"/>
</dbReference>
<accession>A0A9P5ZIT9</accession>
<dbReference type="AlphaFoldDB" id="A0A9P5ZIT9"/>